<evidence type="ECO:0000313" key="3">
    <source>
        <dbReference type="Proteomes" id="UP001159363"/>
    </source>
</evidence>
<feature type="region of interest" description="Disordered" evidence="1">
    <location>
        <begin position="212"/>
        <end position="261"/>
    </location>
</feature>
<dbReference type="EMBL" id="JARBHB010000001">
    <property type="protein sequence ID" value="KAJ8897631.1"/>
    <property type="molecule type" value="Genomic_DNA"/>
</dbReference>
<keyword evidence="3" id="KW-1185">Reference proteome</keyword>
<feature type="compositionally biased region" description="Polar residues" evidence="1">
    <location>
        <begin position="232"/>
        <end position="252"/>
    </location>
</feature>
<proteinExistence type="predicted"/>
<comment type="caution">
    <text evidence="2">The sequence shown here is derived from an EMBL/GenBank/DDBJ whole genome shotgun (WGS) entry which is preliminary data.</text>
</comment>
<reference evidence="2 3" key="1">
    <citation type="submission" date="2023-02" db="EMBL/GenBank/DDBJ databases">
        <title>LHISI_Scaffold_Assembly.</title>
        <authorList>
            <person name="Stuart O.P."/>
            <person name="Cleave R."/>
            <person name="Magrath M.J.L."/>
            <person name="Mikheyev A.S."/>
        </authorList>
    </citation>
    <scope>NUCLEOTIDE SEQUENCE [LARGE SCALE GENOMIC DNA]</scope>
    <source>
        <strain evidence="2">Daus_M_001</strain>
        <tissue evidence="2">Leg muscle</tissue>
    </source>
</reference>
<gene>
    <name evidence="2" type="ORF">PR048_002980</name>
</gene>
<dbReference type="Proteomes" id="UP001159363">
    <property type="component" value="Chromosome 1"/>
</dbReference>
<accession>A0ABQ9ILS4</accession>
<organism evidence="2 3">
    <name type="scientific">Dryococelus australis</name>
    <dbReference type="NCBI Taxonomy" id="614101"/>
    <lineage>
        <taxon>Eukaryota</taxon>
        <taxon>Metazoa</taxon>
        <taxon>Ecdysozoa</taxon>
        <taxon>Arthropoda</taxon>
        <taxon>Hexapoda</taxon>
        <taxon>Insecta</taxon>
        <taxon>Pterygota</taxon>
        <taxon>Neoptera</taxon>
        <taxon>Polyneoptera</taxon>
        <taxon>Phasmatodea</taxon>
        <taxon>Verophasmatodea</taxon>
        <taxon>Anareolatae</taxon>
        <taxon>Phasmatidae</taxon>
        <taxon>Eurycanthinae</taxon>
        <taxon>Dryococelus</taxon>
    </lineage>
</organism>
<protein>
    <submittedName>
        <fullName evidence="2">Uncharacterized protein</fullName>
    </submittedName>
</protein>
<name>A0ABQ9ILS4_9NEOP</name>
<evidence type="ECO:0000256" key="1">
    <source>
        <dbReference type="SAM" id="MobiDB-lite"/>
    </source>
</evidence>
<evidence type="ECO:0000313" key="2">
    <source>
        <dbReference type="EMBL" id="KAJ8897631.1"/>
    </source>
</evidence>
<sequence length="1082" mass="121337">MSSSAARSADVRRMLRTMFHEPHADTREERELPELGLVDRHPSRLSHQKTIGPTGILNLHVRIGPGCGPVDQPPSWICMLEWVLGVDQRMNCHLVSVILNDFVPNTANDVFSTHTPKACVRAYMQWRAVLLAFTISVSITTHSNDDSVTHLPRARKSEQVLAYTRLNTSARASIYKSNVRQFATPYIHSFLYLIKLYHIGRSQCLHTAHETSPLAPADTTEDTGTKMAADGTRQQPEAAPSNSRCKQKTSGNKMVDGRNKMANGNNMMVDGKITRWWIANTRWPKIFDEKLNVERYSEFLQHALMELLEDVPLATRLLIRLQQDGCLAHFSLVAKCTLQRFPGRWIGRGGPLTWPPHVIFFSLAIVPALSTGISSTAWLHLVLHTMCSIAADPLQMDLLPEPEPTSMPLVAGSSMDTLAKTQPSSRSNRLSLRHRGNPCIKEMHSSPAGRRIAVVSTALPRKTELVPPHIRFPPEREIYFGLGFGYTPTYGHRRLLLPDEADFGIYCHGNELKPSAICHLERPHLPVPPRSLFQPPIKNVGERTRSSLLSVRDTKCNPWFKHRRNSSPPRAHLSTASYCTTSVRGLGTGSGQLQQQQQQPYQEAPWATSSIGKPVAFCHLVRWTAPQESLPAIGNVCYVFQMRKFKGDSTENRAHIALLRGGRAESVATGILDFHPLAGKNICRNALRSLLFLDDRTLLAGREVIVIQLFSRHYWEIVFRPDFLSNSRKDENRTRTVTQPSDYRVAAVESSSVQTSSHSRLSLTETNNLKNDVSLRESLRRRPGTTCTAAIHLHKSNYLTLQPYAHGAKLEICTKSEEFELLKGHLSIIASHPTVFCFSGDIRKSRLTSYLPTWLMIAQPYSTQRRDGVAVTLTWACPFSDWLRETLNYCRALICERRSHILLTIDAILLACAAVARGIRGCLTSVLLTTLWRNDIPVRAGQIRQDVPSALLAPIFVCRNSTKDRRRSLFRECIPLYLDNVGHSGQAISTLASHQDEPGSIPDRVTGYSQVGIVPEDAFGWRVFSRIFRFPPPLHSGAASYSIKSPTSALKTSLLRATQISSIIHANWKNFVIKTKNYDLDK</sequence>